<gene>
    <name evidence="5" type="ORF">FKR81_26125</name>
</gene>
<dbReference type="EMBL" id="VOBR01000017">
    <property type="protein sequence ID" value="TWP49145.1"/>
    <property type="molecule type" value="Genomic_DNA"/>
</dbReference>
<dbReference type="Pfam" id="PF13490">
    <property type="entry name" value="zf-HC2"/>
    <property type="match status" value="1"/>
</dbReference>
<dbReference type="Gene3D" id="1.10.10.1320">
    <property type="entry name" value="Anti-sigma factor, zinc-finger domain"/>
    <property type="match status" value="1"/>
</dbReference>
<feature type="transmembrane region" description="Helical" evidence="3">
    <location>
        <begin position="74"/>
        <end position="96"/>
    </location>
</feature>
<dbReference type="InterPro" id="IPR027383">
    <property type="entry name" value="Znf_put"/>
</dbReference>
<dbReference type="OrthoDB" id="5185837at2"/>
<dbReference type="InterPro" id="IPR041916">
    <property type="entry name" value="Anti_sigma_zinc_sf"/>
</dbReference>
<evidence type="ECO:0000313" key="6">
    <source>
        <dbReference type="Proteomes" id="UP000316639"/>
    </source>
</evidence>
<evidence type="ECO:0000256" key="2">
    <source>
        <dbReference type="ARBA" id="ARBA00023163"/>
    </source>
</evidence>
<comment type="caution">
    <text evidence="5">The sequence shown here is derived from an EMBL/GenBank/DDBJ whole genome shotgun (WGS) entry which is preliminary data.</text>
</comment>
<dbReference type="AlphaFoldDB" id="A0A563EPK2"/>
<name>A0A563EPK2_9PSEU</name>
<feature type="domain" description="Putative zinc-finger" evidence="4">
    <location>
        <begin position="9"/>
        <end position="37"/>
    </location>
</feature>
<evidence type="ECO:0000313" key="5">
    <source>
        <dbReference type="EMBL" id="TWP49145.1"/>
    </source>
</evidence>
<evidence type="ECO:0000256" key="3">
    <source>
        <dbReference type="SAM" id="Phobius"/>
    </source>
</evidence>
<keyword evidence="2" id="KW-0804">Transcription</keyword>
<keyword evidence="3" id="KW-0472">Membrane</keyword>
<evidence type="ECO:0000256" key="1">
    <source>
        <dbReference type="ARBA" id="ARBA00023015"/>
    </source>
</evidence>
<reference evidence="5 6" key="1">
    <citation type="submission" date="2019-07" db="EMBL/GenBank/DDBJ databases">
        <title>Lentzea xizangensis sp. nov., isolated from Qinghai-Tibetan Plateau Soils.</title>
        <authorList>
            <person name="Huang J."/>
        </authorList>
    </citation>
    <scope>NUCLEOTIDE SEQUENCE [LARGE SCALE GENOMIC DNA]</scope>
    <source>
        <strain evidence="5 6">FXJ1.1311</strain>
    </source>
</reference>
<sequence>MEIGTRHDDVAAYVLGVLGREDAEGFEQHLARCGQCQLELDEFRSFTPLLRDPSARAALSMSARQPVCKVTRSILYVAAGFVVAIAAVLSVVQSLAGGPGEPVEVSSVDQAGGIGYQQASLFEHV</sequence>
<accession>A0A563EPK2</accession>
<keyword evidence="6" id="KW-1185">Reference proteome</keyword>
<organism evidence="5 6">
    <name type="scientific">Lentzea tibetensis</name>
    <dbReference type="NCBI Taxonomy" id="2591470"/>
    <lineage>
        <taxon>Bacteria</taxon>
        <taxon>Bacillati</taxon>
        <taxon>Actinomycetota</taxon>
        <taxon>Actinomycetes</taxon>
        <taxon>Pseudonocardiales</taxon>
        <taxon>Pseudonocardiaceae</taxon>
        <taxon>Lentzea</taxon>
    </lineage>
</organism>
<keyword evidence="3" id="KW-0812">Transmembrane</keyword>
<dbReference type="Proteomes" id="UP000316639">
    <property type="component" value="Unassembled WGS sequence"/>
</dbReference>
<dbReference type="RefSeq" id="WP_146355414.1">
    <property type="nucleotide sequence ID" value="NZ_VOBR01000017.1"/>
</dbReference>
<keyword evidence="3" id="KW-1133">Transmembrane helix</keyword>
<evidence type="ECO:0000259" key="4">
    <source>
        <dbReference type="Pfam" id="PF13490"/>
    </source>
</evidence>
<proteinExistence type="predicted"/>
<keyword evidence="1" id="KW-0805">Transcription regulation</keyword>
<protein>
    <submittedName>
        <fullName evidence="5">Zf-HC2 domain-containing protein</fullName>
    </submittedName>
</protein>